<gene>
    <name evidence="2" type="ORF">CRG98_017345</name>
</gene>
<protein>
    <submittedName>
        <fullName evidence="2">Uncharacterized protein</fullName>
    </submittedName>
</protein>
<organism evidence="2 3">
    <name type="scientific">Punica granatum</name>
    <name type="common">Pomegranate</name>
    <dbReference type="NCBI Taxonomy" id="22663"/>
    <lineage>
        <taxon>Eukaryota</taxon>
        <taxon>Viridiplantae</taxon>
        <taxon>Streptophyta</taxon>
        <taxon>Embryophyta</taxon>
        <taxon>Tracheophyta</taxon>
        <taxon>Spermatophyta</taxon>
        <taxon>Magnoliopsida</taxon>
        <taxon>eudicotyledons</taxon>
        <taxon>Gunneridae</taxon>
        <taxon>Pentapetalae</taxon>
        <taxon>rosids</taxon>
        <taxon>malvids</taxon>
        <taxon>Myrtales</taxon>
        <taxon>Lythraceae</taxon>
        <taxon>Punica</taxon>
    </lineage>
</organism>
<evidence type="ECO:0000256" key="1">
    <source>
        <dbReference type="SAM" id="Phobius"/>
    </source>
</evidence>
<comment type="caution">
    <text evidence="2">The sequence shown here is derived from an EMBL/GenBank/DDBJ whole genome shotgun (WGS) entry which is preliminary data.</text>
</comment>
<proteinExistence type="predicted"/>
<feature type="transmembrane region" description="Helical" evidence="1">
    <location>
        <begin position="64"/>
        <end position="90"/>
    </location>
</feature>
<sequence length="110" mass="11563">MLCLMKNALLKESAFAIGTGACPTSCVMHGCLPDGLQYARAHCLVDCGVHGRLPDGFCNMHGRIALWIAGCMGACPAGFAICTGALPYGLRDARALARRIAIYTGAYLVD</sequence>
<evidence type="ECO:0000313" key="2">
    <source>
        <dbReference type="EMBL" id="PKI62265.1"/>
    </source>
</evidence>
<dbReference type="Proteomes" id="UP000233551">
    <property type="component" value="Unassembled WGS sequence"/>
</dbReference>
<keyword evidence="1" id="KW-0812">Transmembrane</keyword>
<dbReference type="AlphaFoldDB" id="A0A2I0K122"/>
<evidence type="ECO:0000313" key="3">
    <source>
        <dbReference type="Proteomes" id="UP000233551"/>
    </source>
</evidence>
<reference evidence="2 3" key="1">
    <citation type="submission" date="2017-11" db="EMBL/GenBank/DDBJ databases">
        <title>De-novo sequencing of pomegranate (Punica granatum L.) genome.</title>
        <authorList>
            <person name="Akparov Z."/>
            <person name="Amiraslanov A."/>
            <person name="Hajiyeva S."/>
            <person name="Abbasov M."/>
            <person name="Kaur K."/>
            <person name="Hamwieh A."/>
            <person name="Solovyev V."/>
            <person name="Salamov A."/>
            <person name="Braich B."/>
            <person name="Kosarev P."/>
            <person name="Mahmoud A."/>
            <person name="Hajiyev E."/>
            <person name="Babayeva S."/>
            <person name="Izzatullayeva V."/>
            <person name="Mammadov A."/>
            <person name="Mammadov A."/>
            <person name="Sharifova S."/>
            <person name="Ojaghi J."/>
            <person name="Eynullazada K."/>
            <person name="Bayramov B."/>
            <person name="Abdulazimova A."/>
            <person name="Shahmuradov I."/>
        </authorList>
    </citation>
    <scope>NUCLEOTIDE SEQUENCE [LARGE SCALE GENOMIC DNA]</scope>
    <source>
        <strain evidence="3">cv. AG2017</strain>
        <tissue evidence="2">Leaf</tissue>
    </source>
</reference>
<keyword evidence="3" id="KW-1185">Reference proteome</keyword>
<keyword evidence="1" id="KW-0472">Membrane</keyword>
<name>A0A2I0K122_PUNGR</name>
<accession>A0A2I0K122</accession>
<keyword evidence="1" id="KW-1133">Transmembrane helix</keyword>
<dbReference type="EMBL" id="PGOL01000980">
    <property type="protein sequence ID" value="PKI62265.1"/>
    <property type="molecule type" value="Genomic_DNA"/>
</dbReference>